<organism evidence="1">
    <name type="scientific">Klosneuvirus KNV1</name>
    <dbReference type="NCBI Taxonomy" id="1977640"/>
    <lineage>
        <taxon>Viruses</taxon>
        <taxon>Varidnaviria</taxon>
        <taxon>Bamfordvirae</taxon>
        <taxon>Nucleocytoviricota</taxon>
        <taxon>Megaviricetes</taxon>
        <taxon>Imitervirales</taxon>
        <taxon>Mimiviridae</taxon>
        <taxon>Klosneuvirinae</taxon>
        <taxon>Klosneuvirus</taxon>
    </lineage>
</organism>
<name>A0A1V0SJ78_9VIRU</name>
<accession>A0A1V0SJ78</accession>
<dbReference type="EMBL" id="KY684109">
    <property type="protein sequence ID" value="ARF11782.1"/>
    <property type="molecule type" value="Genomic_DNA"/>
</dbReference>
<reference evidence="1" key="1">
    <citation type="journal article" date="2017" name="Science">
        <title>Giant viruses with an expanded complement of translation system components.</title>
        <authorList>
            <person name="Schulz F."/>
            <person name="Yutin N."/>
            <person name="Ivanova N.N."/>
            <person name="Ortega D.R."/>
            <person name="Lee T.K."/>
            <person name="Vierheilig J."/>
            <person name="Daims H."/>
            <person name="Horn M."/>
            <person name="Wagner M."/>
            <person name="Jensen G.J."/>
            <person name="Kyrpides N.C."/>
            <person name="Koonin E.V."/>
            <person name="Woyke T."/>
        </authorList>
    </citation>
    <scope>NUCLEOTIDE SEQUENCE</scope>
    <source>
        <strain evidence="1">KNV1</strain>
    </source>
</reference>
<proteinExistence type="predicted"/>
<gene>
    <name evidence="1" type="ORF">Klosneuvirus_2_218</name>
</gene>
<sequence>MNDKNDNIEEKIKDVIKNKLTENLDDNTMDLINKLYEIFPNLKDESNIKSNQTNKTISDTNEIVLEEIIHDNVTYYKDKRNGVWDSTAELVGIIYKEQVYMFQ</sequence>
<protein>
    <submittedName>
        <fullName evidence="1">Uncharacterized protein</fullName>
    </submittedName>
</protein>
<evidence type="ECO:0000313" key="1">
    <source>
        <dbReference type="EMBL" id="ARF11782.1"/>
    </source>
</evidence>